<feature type="domain" description="O-antigen ligase-related" evidence="6">
    <location>
        <begin position="210"/>
        <end position="366"/>
    </location>
</feature>
<accession>A0A1F4ZWP0</accession>
<sequence length="437" mass="48405">MSKVNFILLLICLVFIMLYPKFPLLGVSGTFVSVRLEDILIGLLILVFGVMALKNRLDFVREPMSRAILLYWFVCLTATFGGIFISKTASPNLGLLHTLRRIEYMSLFLMAYSWLKNIDQLKFFVRSLILVSILISLYGLGQQFFKFPIISTNNSEFSKGLALTLGPGARINSTFAGHYDLAAFSVLPLLLIISFLPFSKHKPLLAGIGLLIYWIMLLSASRITFAACLVSVSLLLLIIRKIKWLIPAVIIAALGVIISPQLRGRYMDFLTNHLKLSMISTVNAQAASQSATKNKAVDPVPDALKPSAVPEDRSFNIRLQAEWPRALRAFYKNPISGSGFSSIGLAADNEYLRSLAESGILGFMAFGLIIFRFLKSSLPFVIGYRADFVSAFIVAVVCFLISLLLGAIFIDVFTASKIAMITWAIMGFAHKAKKFNV</sequence>
<dbReference type="Proteomes" id="UP000176424">
    <property type="component" value="Unassembled WGS sequence"/>
</dbReference>
<proteinExistence type="predicted"/>
<evidence type="ECO:0000256" key="2">
    <source>
        <dbReference type="ARBA" id="ARBA00022692"/>
    </source>
</evidence>
<dbReference type="EMBL" id="MEXR01000021">
    <property type="protein sequence ID" value="OGD09824.1"/>
    <property type="molecule type" value="Genomic_DNA"/>
</dbReference>
<name>A0A1F4ZWP0_9BACT</name>
<feature type="transmembrane region" description="Helical" evidence="5">
    <location>
        <begin position="127"/>
        <end position="145"/>
    </location>
</feature>
<feature type="transmembrane region" description="Helical" evidence="5">
    <location>
        <begin position="360"/>
        <end position="382"/>
    </location>
</feature>
<dbReference type="Pfam" id="PF04932">
    <property type="entry name" value="Wzy_C"/>
    <property type="match status" value="1"/>
</dbReference>
<dbReference type="AlphaFoldDB" id="A0A1F4ZWP0"/>
<evidence type="ECO:0000256" key="4">
    <source>
        <dbReference type="ARBA" id="ARBA00023136"/>
    </source>
</evidence>
<feature type="transmembrane region" description="Helical" evidence="5">
    <location>
        <begin position="181"/>
        <end position="198"/>
    </location>
</feature>
<reference evidence="7 8" key="1">
    <citation type="journal article" date="2016" name="Nat. Commun.">
        <title>Thousands of microbial genomes shed light on interconnected biogeochemical processes in an aquifer system.</title>
        <authorList>
            <person name="Anantharaman K."/>
            <person name="Brown C.T."/>
            <person name="Hug L.A."/>
            <person name="Sharon I."/>
            <person name="Castelle C.J."/>
            <person name="Probst A.J."/>
            <person name="Thomas B.C."/>
            <person name="Singh A."/>
            <person name="Wilkins M.J."/>
            <person name="Karaoz U."/>
            <person name="Brodie E.L."/>
            <person name="Williams K.H."/>
            <person name="Hubbard S.S."/>
            <person name="Banfield J.F."/>
        </authorList>
    </citation>
    <scope>NUCLEOTIDE SEQUENCE [LARGE SCALE GENOMIC DNA]</scope>
</reference>
<dbReference type="InterPro" id="IPR051533">
    <property type="entry name" value="WaaL-like"/>
</dbReference>
<comment type="caution">
    <text evidence="7">The sequence shown here is derived from an EMBL/GenBank/DDBJ whole genome shotgun (WGS) entry which is preliminary data.</text>
</comment>
<evidence type="ECO:0000313" key="8">
    <source>
        <dbReference type="Proteomes" id="UP000176424"/>
    </source>
</evidence>
<keyword evidence="4 5" id="KW-0472">Membrane</keyword>
<keyword evidence="3 5" id="KW-1133">Transmembrane helix</keyword>
<evidence type="ECO:0000256" key="5">
    <source>
        <dbReference type="SAM" id="Phobius"/>
    </source>
</evidence>
<feature type="transmembrane region" description="Helical" evidence="5">
    <location>
        <begin position="210"/>
        <end position="238"/>
    </location>
</feature>
<feature type="transmembrane region" description="Helical" evidence="5">
    <location>
        <begin position="39"/>
        <end position="57"/>
    </location>
</feature>
<feature type="transmembrane region" description="Helical" evidence="5">
    <location>
        <begin position="69"/>
        <end position="86"/>
    </location>
</feature>
<keyword evidence="2 5" id="KW-0812">Transmembrane</keyword>
<evidence type="ECO:0000256" key="1">
    <source>
        <dbReference type="ARBA" id="ARBA00004141"/>
    </source>
</evidence>
<evidence type="ECO:0000259" key="6">
    <source>
        <dbReference type="Pfam" id="PF04932"/>
    </source>
</evidence>
<dbReference type="InterPro" id="IPR007016">
    <property type="entry name" value="O-antigen_ligase-rel_domated"/>
</dbReference>
<evidence type="ECO:0000256" key="3">
    <source>
        <dbReference type="ARBA" id="ARBA00022989"/>
    </source>
</evidence>
<gene>
    <name evidence="7" type="ORF">A2397_04455</name>
</gene>
<feature type="transmembrane region" description="Helical" evidence="5">
    <location>
        <begin position="244"/>
        <end position="262"/>
    </location>
</feature>
<dbReference type="PANTHER" id="PTHR37422:SF13">
    <property type="entry name" value="LIPOPOLYSACCHARIDE BIOSYNTHESIS PROTEIN PA4999-RELATED"/>
    <property type="match status" value="1"/>
</dbReference>
<feature type="transmembrane region" description="Helical" evidence="5">
    <location>
        <begin position="388"/>
        <end position="410"/>
    </location>
</feature>
<protein>
    <recommendedName>
        <fullName evidence="6">O-antigen ligase-related domain-containing protein</fullName>
    </recommendedName>
</protein>
<dbReference type="GO" id="GO:0016020">
    <property type="term" value="C:membrane"/>
    <property type="evidence" value="ECO:0007669"/>
    <property type="project" value="UniProtKB-SubCell"/>
</dbReference>
<organism evidence="7 8">
    <name type="scientific">Candidatus Amesbacteria bacterium RIFOXYB1_FULL_44_23</name>
    <dbReference type="NCBI Taxonomy" id="1797263"/>
    <lineage>
        <taxon>Bacteria</taxon>
        <taxon>Candidatus Amesiibacteriota</taxon>
    </lineage>
</organism>
<dbReference type="STRING" id="1797263.A2397_04455"/>
<comment type="subcellular location">
    <subcellularLocation>
        <location evidence="1">Membrane</location>
        <topology evidence="1">Multi-pass membrane protein</topology>
    </subcellularLocation>
</comment>
<evidence type="ECO:0000313" key="7">
    <source>
        <dbReference type="EMBL" id="OGD09824.1"/>
    </source>
</evidence>
<dbReference type="PANTHER" id="PTHR37422">
    <property type="entry name" value="TEICHURONIC ACID BIOSYNTHESIS PROTEIN TUAE"/>
    <property type="match status" value="1"/>
</dbReference>